<dbReference type="Gene3D" id="3.40.50.300">
    <property type="entry name" value="P-loop containing nucleotide triphosphate hydrolases"/>
    <property type="match status" value="1"/>
</dbReference>
<dbReference type="eggNOG" id="KOG0070">
    <property type="taxonomic scope" value="Eukaryota"/>
</dbReference>
<feature type="binding site" evidence="13">
    <location>
        <begin position="24"/>
        <end position="31"/>
    </location>
    <ligand>
        <name>GTP</name>
        <dbReference type="ChEBI" id="CHEBI:37565"/>
    </ligand>
</feature>
<dbReference type="GO" id="GO:0003924">
    <property type="term" value="F:GTPase activity"/>
    <property type="evidence" value="ECO:0007669"/>
    <property type="project" value="InterPro"/>
</dbReference>
<dbReference type="HOGENOM" id="CLU_014089_0_0_1"/>
<organism evidence="16 17">
    <name type="scientific">Dactylellina haptotyla (strain CBS 200.50)</name>
    <name type="common">Nematode-trapping fungus</name>
    <name type="synonym">Monacrosporium haptotylum</name>
    <dbReference type="NCBI Taxonomy" id="1284197"/>
    <lineage>
        <taxon>Eukaryota</taxon>
        <taxon>Fungi</taxon>
        <taxon>Dikarya</taxon>
        <taxon>Ascomycota</taxon>
        <taxon>Pezizomycotina</taxon>
        <taxon>Orbiliomycetes</taxon>
        <taxon>Orbiliales</taxon>
        <taxon>Orbiliaceae</taxon>
        <taxon>Dactylellina</taxon>
    </lineage>
</organism>
<keyword evidence="17" id="KW-1185">Reference proteome</keyword>
<evidence type="ECO:0000313" key="16">
    <source>
        <dbReference type="EMBL" id="EPS45430.1"/>
    </source>
</evidence>
<keyword evidence="9 13" id="KW-0342">GTP-binding</keyword>
<dbReference type="SMART" id="SM00178">
    <property type="entry name" value="SAR"/>
    <property type="match status" value="1"/>
</dbReference>
<feature type="compositionally biased region" description="Polar residues" evidence="15">
    <location>
        <begin position="630"/>
        <end position="639"/>
    </location>
</feature>
<keyword evidence="10" id="KW-0449">Lipoprotein</keyword>
<evidence type="ECO:0000256" key="1">
    <source>
        <dbReference type="ARBA" id="ARBA00004555"/>
    </source>
</evidence>
<evidence type="ECO:0000313" key="17">
    <source>
        <dbReference type="Proteomes" id="UP000015100"/>
    </source>
</evidence>
<feature type="binding site" evidence="13">
    <location>
        <position position="70"/>
    </location>
    <ligand>
        <name>GTP</name>
        <dbReference type="ChEBI" id="CHEBI:37565"/>
    </ligand>
</feature>
<feature type="binding site" evidence="14">
    <location>
        <position position="31"/>
    </location>
    <ligand>
        <name>Mg(2+)</name>
        <dbReference type="ChEBI" id="CHEBI:18420"/>
    </ligand>
</feature>
<evidence type="ECO:0000256" key="2">
    <source>
        <dbReference type="ARBA" id="ARBA00010290"/>
    </source>
</evidence>
<accession>S8AR41</accession>
<keyword evidence="7" id="KW-0653">Protein transport</keyword>
<evidence type="ECO:0000256" key="3">
    <source>
        <dbReference type="ARBA" id="ARBA00022448"/>
    </source>
</evidence>
<dbReference type="PANTHER" id="PTHR11711">
    <property type="entry name" value="ADP RIBOSYLATION FACTOR-RELATED"/>
    <property type="match status" value="1"/>
</dbReference>
<dbReference type="OrthoDB" id="427186at2759"/>
<dbReference type="InterPro" id="IPR006689">
    <property type="entry name" value="Small_GTPase_ARF/SAR"/>
</dbReference>
<name>S8AR41_DACHA</name>
<evidence type="ECO:0000256" key="13">
    <source>
        <dbReference type="PIRSR" id="PIRSR606689-1"/>
    </source>
</evidence>
<proteinExistence type="inferred from homology"/>
<gene>
    <name evidence="16" type="ORF">H072_603</name>
</gene>
<reference evidence="17" key="2">
    <citation type="submission" date="2013-04" db="EMBL/GenBank/DDBJ databases">
        <title>Genomic mechanisms accounting for the adaptation to parasitism in nematode-trapping fungi.</title>
        <authorList>
            <person name="Ahren D.G."/>
        </authorList>
    </citation>
    <scope>NUCLEOTIDE SEQUENCE [LARGE SCALE GENOMIC DNA]</scope>
    <source>
        <strain evidence="17">CBS 200.50</strain>
    </source>
</reference>
<dbReference type="InterPro" id="IPR024156">
    <property type="entry name" value="Small_GTPase_ARF"/>
</dbReference>
<dbReference type="AlphaFoldDB" id="S8AR41"/>
<dbReference type="GO" id="GO:0005794">
    <property type="term" value="C:Golgi apparatus"/>
    <property type="evidence" value="ECO:0007669"/>
    <property type="project" value="UniProtKB-SubCell"/>
</dbReference>
<evidence type="ECO:0000256" key="12">
    <source>
        <dbReference type="ARBA" id="ARBA00070396"/>
    </source>
</evidence>
<evidence type="ECO:0000256" key="15">
    <source>
        <dbReference type="SAM" id="MobiDB-lite"/>
    </source>
</evidence>
<evidence type="ECO:0000256" key="4">
    <source>
        <dbReference type="ARBA" id="ARBA00022707"/>
    </source>
</evidence>
<dbReference type="GO" id="GO:0016192">
    <property type="term" value="P:vesicle-mediated transport"/>
    <property type="evidence" value="ECO:0007669"/>
    <property type="project" value="UniProtKB-KW"/>
</dbReference>
<comment type="subcellular location">
    <subcellularLocation>
        <location evidence="1">Golgi apparatus</location>
    </subcellularLocation>
</comment>
<keyword evidence="3" id="KW-0813">Transport</keyword>
<dbReference type="FunFam" id="3.40.50.300:FF:003500">
    <property type="entry name" value="ADP-ribosylation factor 1"/>
    <property type="match status" value="1"/>
</dbReference>
<dbReference type="PROSITE" id="PS51417">
    <property type="entry name" value="ARF"/>
    <property type="match status" value="1"/>
</dbReference>
<dbReference type="GO" id="GO:0046872">
    <property type="term" value="F:metal ion binding"/>
    <property type="evidence" value="ECO:0007669"/>
    <property type="project" value="UniProtKB-KW"/>
</dbReference>
<comment type="similarity">
    <text evidence="2">Belongs to the small GTPase superfamily. Arf family.</text>
</comment>
<evidence type="ECO:0000256" key="10">
    <source>
        <dbReference type="ARBA" id="ARBA00023288"/>
    </source>
</evidence>
<dbReference type="GO" id="GO:0005525">
    <property type="term" value="F:GTP binding"/>
    <property type="evidence" value="ECO:0007669"/>
    <property type="project" value="UniProtKB-KW"/>
</dbReference>
<evidence type="ECO:0000256" key="6">
    <source>
        <dbReference type="ARBA" id="ARBA00022892"/>
    </source>
</evidence>
<keyword evidence="5 13" id="KW-0547">Nucleotide-binding</keyword>
<keyword evidence="14" id="KW-0460">Magnesium</keyword>
<feature type="region of interest" description="Disordered" evidence="15">
    <location>
        <begin position="630"/>
        <end position="659"/>
    </location>
</feature>
<keyword evidence="4" id="KW-0519">Myristate</keyword>
<evidence type="ECO:0000256" key="11">
    <source>
        <dbReference type="ARBA" id="ARBA00053326"/>
    </source>
</evidence>
<dbReference type="Pfam" id="PF00025">
    <property type="entry name" value="Arf"/>
    <property type="match status" value="1"/>
</dbReference>
<dbReference type="CDD" id="cd00878">
    <property type="entry name" value="Arf_Arl"/>
    <property type="match status" value="1"/>
</dbReference>
<evidence type="ECO:0000256" key="8">
    <source>
        <dbReference type="ARBA" id="ARBA00023034"/>
    </source>
</evidence>
<reference evidence="16 17" key="1">
    <citation type="journal article" date="2013" name="PLoS Genet.">
        <title>Genomic mechanisms accounting for the adaptation to parasitism in nematode-trapping fungi.</title>
        <authorList>
            <person name="Meerupati T."/>
            <person name="Andersson K.M."/>
            <person name="Friman E."/>
            <person name="Kumar D."/>
            <person name="Tunlid A."/>
            <person name="Ahren D."/>
        </authorList>
    </citation>
    <scope>NUCLEOTIDE SEQUENCE [LARGE SCALE GENOMIC DNA]</scope>
    <source>
        <strain evidence="16 17">CBS 200.50</strain>
    </source>
</reference>
<evidence type="ECO:0000256" key="9">
    <source>
        <dbReference type="ARBA" id="ARBA00023134"/>
    </source>
</evidence>
<dbReference type="STRING" id="1284197.S8AR41"/>
<dbReference type="Proteomes" id="UP000015100">
    <property type="component" value="Unassembled WGS sequence"/>
</dbReference>
<feature type="compositionally biased region" description="Polar residues" evidence="15">
    <location>
        <begin position="646"/>
        <end position="659"/>
    </location>
</feature>
<evidence type="ECO:0000256" key="5">
    <source>
        <dbReference type="ARBA" id="ARBA00022741"/>
    </source>
</evidence>
<dbReference type="PRINTS" id="PR00328">
    <property type="entry name" value="SAR1GTPBP"/>
</dbReference>
<dbReference type="GO" id="GO:0015031">
    <property type="term" value="P:protein transport"/>
    <property type="evidence" value="ECO:0007669"/>
    <property type="project" value="UniProtKB-KW"/>
</dbReference>
<dbReference type="EMBL" id="AQGS01000016">
    <property type="protein sequence ID" value="EPS45430.1"/>
    <property type="molecule type" value="Genomic_DNA"/>
</dbReference>
<keyword evidence="14" id="KW-0479">Metal-binding</keyword>
<dbReference type="OMA" id="HRTMTIF"/>
<dbReference type="SUPFAM" id="SSF52540">
    <property type="entry name" value="P-loop containing nucleoside triphosphate hydrolases"/>
    <property type="match status" value="1"/>
</dbReference>
<dbReference type="InterPro" id="IPR027417">
    <property type="entry name" value="P-loop_NTPase"/>
</dbReference>
<keyword evidence="6" id="KW-0931">ER-Golgi transport</keyword>
<sequence length="791" mass="90350">MASLVNFVRSAFNRRKDGVCLVLGLDAAGKTTFLYKVALGEVVTTIPTIGFNVETIKIGKHDVAFWDVGGCDKIRPLVRHYFVPGMVILFMLDIHDERRSGALEELHFQVLEAVSNFGVAFVGIVFTKQDLPYNQEAKEAAKFAVQTTMKTFRTVKWKIFDDNVSAVTGKGIQGVLDAVGEALDTWDPKSIPINPTDEAIKPPQPEVIPTTEELLKRIQGLRDTKATTYRYPELYLSNMRSGKLGTWDHADHLFVASVILHKVLENPSQTTTPQQPVLVAVDEFLDCLGSLLKEAPGKFRNTAHRTLTTFWVHQVYVALHRFQEPVSGRLSEWPDKFFAMLEKNPHLMNGSLWKDHYTKNYLLSPKGKDNLLIPDLEPLPTFEGLQRRNLSTGYDSKRLGEDQAARRLKRWAYATLQTVKATNTRRGLVVKKALSDLQTETIRQRAKSSLVEPYSETQAYFWIQIVHAGMEGILKKSPDFDFTRISYETIEILYPDAFGADDLWKEYYQEADWKGVKGRLGFILPKKGKIIPNYSPILEIHQDWKTAVSEVIVPTMEELRQRADWISNYQTETPKKEEIPMESKKSSYEPIDARTTSFHENDDDDDWVEVDDIATATSKVKISDTVDQAPNYGTVSKSQLPPPEQPATTIEKTTPPSPQSWQEHAELIQKIFNILPKKRSEIVHTHISRVAYKEINKDRSQLTKMTFWVRMIIEAYIDTYGPSLDGSERKEEPITMHDFLSKNLELSWEDLWLVYYTELTWKSASANETILGCDRKQLRSVRGWKEQNKAV</sequence>
<keyword evidence="8" id="KW-0333">Golgi apparatus</keyword>
<feature type="binding site" evidence="14">
    <location>
        <position position="48"/>
    </location>
    <ligand>
        <name>Mg(2+)</name>
        <dbReference type="ChEBI" id="CHEBI:18420"/>
    </ligand>
</feature>
<evidence type="ECO:0000256" key="14">
    <source>
        <dbReference type="PIRSR" id="PIRSR606689-2"/>
    </source>
</evidence>
<comment type="function">
    <text evidence="11">GTP-binding protein involved in protein trafficking; may modulate vesicle budding and uncoating within the Golgi apparatus.</text>
</comment>
<dbReference type="SMART" id="SM00177">
    <property type="entry name" value="ARF"/>
    <property type="match status" value="1"/>
</dbReference>
<comment type="caution">
    <text evidence="16">The sequence shown here is derived from an EMBL/GenBank/DDBJ whole genome shotgun (WGS) entry which is preliminary data.</text>
</comment>
<protein>
    <recommendedName>
        <fullName evidence="12">ADP-ribosylation factor</fullName>
    </recommendedName>
</protein>
<evidence type="ECO:0000256" key="7">
    <source>
        <dbReference type="ARBA" id="ARBA00022927"/>
    </source>
</evidence>